<reference evidence="2" key="1">
    <citation type="journal article" date="2023" name="Science">
        <title>Genome structures resolve the early diversification of teleost fishes.</title>
        <authorList>
            <person name="Parey E."/>
            <person name="Louis A."/>
            <person name="Montfort J."/>
            <person name="Bouchez O."/>
            <person name="Roques C."/>
            <person name="Iampietro C."/>
            <person name="Lluch J."/>
            <person name="Castinel A."/>
            <person name="Donnadieu C."/>
            <person name="Desvignes T."/>
            <person name="Floi Bucao C."/>
            <person name="Jouanno E."/>
            <person name="Wen M."/>
            <person name="Mejri S."/>
            <person name="Dirks R."/>
            <person name="Jansen H."/>
            <person name="Henkel C."/>
            <person name="Chen W.J."/>
            <person name="Zahm M."/>
            <person name="Cabau C."/>
            <person name="Klopp C."/>
            <person name="Thompson A.W."/>
            <person name="Robinson-Rechavi M."/>
            <person name="Braasch I."/>
            <person name="Lecointre G."/>
            <person name="Bobe J."/>
            <person name="Postlethwait J.H."/>
            <person name="Berthelot C."/>
            <person name="Roest Crollius H."/>
            <person name="Guiguen Y."/>
        </authorList>
    </citation>
    <scope>NUCLEOTIDE SEQUENCE</scope>
    <source>
        <strain evidence="2">WJC10195</strain>
    </source>
</reference>
<feature type="compositionally biased region" description="Basic and acidic residues" evidence="1">
    <location>
        <begin position="112"/>
        <end position="121"/>
    </location>
</feature>
<organism evidence="2 3">
    <name type="scientific">Synaphobranchus kaupii</name>
    <name type="common">Kaup's arrowtooth eel</name>
    <dbReference type="NCBI Taxonomy" id="118154"/>
    <lineage>
        <taxon>Eukaryota</taxon>
        <taxon>Metazoa</taxon>
        <taxon>Chordata</taxon>
        <taxon>Craniata</taxon>
        <taxon>Vertebrata</taxon>
        <taxon>Euteleostomi</taxon>
        <taxon>Actinopterygii</taxon>
        <taxon>Neopterygii</taxon>
        <taxon>Teleostei</taxon>
        <taxon>Anguilliformes</taxon>
        <taxon>Synaphobranchidae</taxon>
        <taxon>Synaphobranchus</taxon>
    </lineage>
</organism>
<dbReference type="AlphaFoldDB" id="A0A9Q1EXN5"/>
<evidence type="ECO:0000313" key="3">
    <source>
        <dbReference type="Proteomes" id="UP001152622"/>
    </source>
</evidence>
<evidence type="ECO:0000256" key="1">
    <source>
        <dbReference type="SAM" id="MobiDB-lite"/>
    </source>
</evidence>
<proteinExistence type="predicted"/>
<name>A0A9Q1EXN5_SYNKA</name>
<dbReference type="EMBL" id="JAINUF010000011">
    <property type="protein sequence ID" value="KAJ8346985.1"/>
    <property type="molecule type" value="Genomic_DNA"/>
</dbReference>
<sequence length="138" mass="14917">MGPRWCAGQSATELFPQLLSDWLSHTSLVHLQDGSVLGEGVLQSASSDNGQKWQLCAPWGPVGPMGPAGANERPLQWTEAFKCGFIGPGASTTHSAVHWRGLRGLRPVRAVPRPEAREPGHRGAPAHRQRNPGRDRTC</sequence>
<accession>A0A9Q1EXN5</accession>
<evidence type="ECO:0000313" key="2">
    <source>
        <dbReference type="EMBL" id="KAJ8346985.1"/>
    </source>
</evidence>
<keyword evidence="3" id="KW-1185">Reference proteome</keyword>
<protein>
    <submittedName>
        <fullName evidence="2">Uncharacterized protein</fullName>
    </submittedName>
</protein>
<comment type="caution">
    <text evidence="2">The sequence shown here is derived from an EMBL/GenBank/DDBJ whole genome shotgun (WGS) entry which is preliminary data.</text>
</comment>
<feature type="region of interest" description="Disordered" evidence="1">
    <location>
        <begin position="108"/>
        <end position="138"/>
    </location>
</feature>
<dbReference type="Proteomes" id="UP001152622">
    <property type="component" value="Chromosome 11"/>
</dbReference>
<gene>
    <name evidence="2" type="ORF">SKAU_G00283860</name>
</gene>